<sequence>MAFPIHHVMQTEEEVEPLDQIDQAASDRILELFATSYPELTRAQVLMLERSNETQTNVFYCARLQVVLDWKEITLMWNFHTVLYITTLRCMWCWKYRVFRTMMRTKKKMKTTPADMYSSKFMWIMRSDAKTRKYLQKLWFQHKQGYSPNVPSVVTESWIFTTYQEAVEKISCLQFCHILKALNDTTYQYISDRVVLPVNLQLEPLLHSLGITITLQGSVSDEDLESIGLSDLFGVPFNEESFKESKIVLYRESNNHFEYRGVTTDWSKKHFSDKAAGKTLICVCKERGHKFTFEPRRILTDKDDMEKAECMTILGSAIVSYLHAPRPDTRQDFVNVNCRLDTKFLVNRRRIISDMHNVPLQSYENPEEHAEDYSYDDEAAFYDA</sequence>
<reference evidence="1 2" key="1">
    <citation type="submission" date="2015-12" db="EMBL/GenBank/DDBJ databases">
        <title>The genome of Folsomia candida.</title>
        <authorList>
            <person name="Faddeeva A."/>
            <person name="Derks M.F."/>
            <person name="Anvar Y."/>
            <person name="Smit S."/>
            <person name="Van Straalen N."/>
            <person name="Roelofs D."/>
        </authorList>
    </citation>
    <scope>NUCLEOTIDE SEQUENCE [LARGE SCALE GENOMIC DNA]</scope>
    <source>
        <strain evidence="1 2">VU population</strain>
        <tissue evidence="1">Whole body</tissue>
    </source>
</reference>
<gene>
    <name evidence="1" type="ORF">Fcan01_23386</name>
</gene>
<name>A0A226D9N5_FOLCA</name>
<dbReference type="Proteomes" id="UP000198287">
    <property type="component" value="Unassembled WGS sequence"/>
</dbReference>
<proteinExistence type="predicted"/>
<accession>A0A226D9N5</accession>
<keyword evidence="2" id="KW-1185">Reference proteome</keyword>
<dbReference type="EMBL" id="LNIX01000028">
    <property type="protein sequence ID" value="OXA41863.1"/>
    <property type="molecule type" value="Genomic_DNA"/>
</dbReference>
<organism evidence="1 2">
    <name type="scientific">Folsomia candida</name>
    <name type="common">Springtail</name>
    <dbReference type="NCBI Taxonomy" id="158441"/>
    <lineage>
        <taxon>Eukaryota</taxon>
        <taxon>Metazoa</taxon>
        <taxon>Ecdysozoa</taxon>
        <taxon>Arthropoda</taxon>
        <taxon>Hexapoda</taxon>
        <taxon>Collembola</taxon>
        <taxon>Entomobryomorpha</taxon>
        <taxon>Isotomoidea</taxon>
        <taxon>Isotomidae</taxon>
        <taxon>Proisotominae</taxon>
        <taxon>Folsomia</taxon>
    </lineage>
</organism>
<comment type="caution">
    <text evidence="1">The sequence shown here is derived from an EMBL/GenBank/DDBJ whole genome shotgun (WGS) entry which is preliminary data.</text>
</comment>
<evidence type="ECO:0000313" key="2">
    <source>
        <dbReference type="Proteomes" id="UP000198287"/>
    </source>
</evidence>
<evidence type="ECO:0000313" key="1">
    <source>
        <dbReference type="EMBL" id="OXA41863.1"/>
    </source>
</evidence>
<protein>
    <submittedName>
        <fullName evidence="1">Uncharacterized protein</fullName>
    </submittedName>
</protein>
<dbReference type="AlphaFoldDB" id="A0A226D9N5"/>